<keyword evidence="2" id="KW-0614">Plasmid</keyword>
<evidence type="ECO:0000313" key="4">
    <source>
        <dbReference type="Proteomes" id="UP000311469"/>
    </source>
</evidence>
<feature type="domain" description="SnoaL-like" evidence="1">
    <location>
        <begin position="11"/>
        <end position="126"/>
    </location>
</feature>
<geneLocation type="plasmid" evidence="4">
    <name>psf3</name>
</geneLocation>
<evidence type="ECO:0000313" key="2">
    <source>
        <dbReference type="EMBL" id="AFU63344.1"/>
    </source>
</evidence>
<dbReference type="AlphaFoldDB" id="K4IDR8"/>
<name>K4IDR8_SPHSA</name>
<dbReference type="KEGG" id="sufl:FIL70_25410"/>
<reference evidence="3 4" key="2">
    <citation type="submission" date="2019-06" db="EMBL/GenBank/DDBJ databases">
        <title>Genome organization and adaptive potential of archetypical organophosphate degarding Sphingobium fuliginis ATCC 27551.</title>
        <authorList>
            <person name="Sarwar A."/>
            <person name="Parthasarathy S."/>
            <person name="Singh C."/>
            <person name="Siddavattam D."/>
        </authorList>
    </citation>
    <scope>NUCLEOTIDE SEQUENCE [LARGE SCALE GENOMIC DNA]</scope>
    <source>
        <strain evidence="3 4">ATCC 27551</strain>
        <plasmid evidence="4">psf3</plasmid>
        <plasmid evidence="3">pSF3</plasmid>
    </source>
</reference>
<geneLocation type="plasmid" evidence="3">
    <name>pSF3</name>
</geneLocation>
<gene>
    <name evidence="3" type="ORF">FIL70_25410</name>
    <name evidence="2" type="ORF">SPF_004</name>
</gene>
<proteinExistence type="predicted"/>
<dbReference type="Pfam" id="PF13577">
    <property type="entry name" value="SnoaL_4"/>
    <property type="match status" value="1"/>
</dbReference>
<dbReference type="RefSeq" id="WP_015063459.1">
    <property type="nucleotide sequence ID" value="NC_019376.1"/>
</dbReference>
<dbReference type="CDD" id="cd00531">
    <property type="entry name" value="NTF2_like"/>
    <property type="match status" value="1"/>
</dbReference>
<reference evidence="2" key="1">
    <citation type="journal article" date="2012" name="G3 (Bethesda)">
        <title>Multiple Mechanisms Contribute to Lateral Transfer of an Organophosphate Degradation (opd) Island in Sphingobium fuliginis ATCC 27551.</title>
        <authorList>
            <person name="Paul E.V."/>
            <person name="Longkumer T."/>
            <person name="Chakka D."/>
            <person name="Muthyala V.R."/>
            <person name="Parthasarathy S."/>
            <person name="Madugundu A.K."/>
            <person name="Ghanta S."/>
            <person name="Medipally S.R."/>
            <person name="Panthula S.C."/>
            <person name="Yekkala H."/>
            <person name="Siddavattam D."/>
        </authorList>
    </citation>
    <scope>NUCLEOTIDE SEQUENCE</scope>
    <source>
        <strain evidence="2">ATCC 27551</strain>
        <plasmid evidence="2">pPDL2</plasmid>
    </source>
</reference>
<evidence type="ECO:0000313" key="3">
    <source>
        <dbReference type="EMBL" id="QDC40462.1"/>
    </source>
</evidence>
<protein>
    <submittedName>
        <fullName evidence="3">Nuclear transport factor 2 family protein</fullName>
    </submittedName>
</protein>
<dbReference type="EMBL" id="JX312671">
    <property type="protein sequence ID" value="AFU63344.1"/>
    <property type="molecule type" value="Genomic_DNA"/>
</dbReference>
<sequence>MNDAARFGIEHACERLIKRFAQLNDAHDHDALAEMFVSEGSFARPTDPTNPVTGREDIRAFFRDRPKRITRHVMTNIVVEVLDENAACARSYVVLYSGEKGAQVLLGDFDDTFRRDDDGAWKFQSRAGSLAFG</sequence>
<dbReference type="InterPro" id="IPR037401">
    <property type="entry name" value="SnoaL-like"/>
</dbReference>
<dbReference type="InterPro" id="IPR032710">
    <property type="entry name" value="NTF2-like_dom_sf"/>
</dbReference>
<dbReference type="Gene3D" id="3.10.450.50">
    <property type="match status" value="1"/>
</dbReference>
<accession>K4IDR8</accession>
<organism evidence="2">
    <name type="scientific">Sphingobium fuliginis ATCC 27551</name>
    <dbReference type="NCBI Taxonomy" id="1208342"/>
    <lineage>
        <taxon>Bacteria</taxon>
        <taxon>Pseudomonadati</taxon>
        <taxon>Pseudomonadota</taxon>
        <taxon>Alphaproteobacteria</taxon>
        <taxon>Sphingomonadales</taxon>
        <taxon>Sphingomonadaceae</taxon>
        <taxon>Sphingobium</taxon>
    </lineage>
</organism>
<dbReference type="Proteomes" id="UP000311469">
    <property type="component" value="Plasmid pSF3"/>
</dbReference>
<evidence type="ECO:0000259" key="1">
    <source>
        <dbReference type="Pfam" id="PF13577"/>
    </source>
</evidence>
<geneLocation type="plasmid" evidence="2">
    <name>pPDL2</name>
</geneLocation>
<dbReference type="SUPFAM" id="SSF54427">
    <property type="entry name" value="NTF2-like"/>
    <property type="match status" value="1"/>
</dbReference>
<dbReference type="EMBL" id="CP041020">
    <property type="protein sequence ID" value="QDC40462.1"/>
    <property type="molecule type" value="Genomic_DNA"/>
</dbReference>